<name>A0ABQ3GXZ7_9NEIS</name>
<keyword evidence="3" id="KW-1185">Reference proteome</keyword>
<accession>A0ABQ3GXZ7</accession>
<protein>
    <submittedName>
        <fullName evidence="2">Uncharacterized protein</fullName>
    </submittedName>
</protein>
<organism evidence="2 3">
    <name type="scientific">Jeongeupia chitinilytica</name>
    <dbReference type="NCBI Taxonomy" id="1041641"/>
    <lineage>
        <taxon>Bacteria</taxon>
        <taxon>Pseudomonadati</taxon>
        <taxon>Pseudomonadota</taxon>
        <taxon>Betaproteobacteria</taxon>
        <taxon>Neisseriales</taxon>
        <taxon>Chitinibacteraceae</taxon>
        <taxon>Jeongeupia</taxon>
    </lineage>
</organism>
<dbReference type="PROSITE" id="PS51257">
    <property type="entry name" value="PROKAR_LIPOPROTEIN"/>
    <property type="match status" value="1"/>
</dbReference>
<feature type="signal peptide" evidence="1">
    <location>
        <begin position="1"/>
        <end position="19"/>
    </location>
</feature>
<dbReference type="Proteomes" id="UP000604737">
    <property type="component" value="Unassembled WGS sequence"/>
</dbReference>
<gene>
    <name evidence="2" type="ORF">GCM10007350_04560</name>
</gene>
<sequence length="179" mass="19130">MTRSIIVVAAMALSACAVSTPPYSPSIQNMQKFENAGAMKLGTFALANPELNKVGLRASSLQSSVGKTFADYLHDSTKQELELAHRLSDDAAVELSAELLENTVDASGFSVGTARLRARFMLRKGAEATYSKEISAENEWPSSFAGAIAIPEAANNYPITVQKLLGNLASDNDFINATR</sequence>
<dbReference type="RefSeq" id="WP_189458522.1">
    <property type="nucleotide sequence ID" value="NZ_BMYO01000001.1"/>
</dbReference>
<feature type="chain" id="PRO_5046145180" evidence="1">
    <location>
        <begin position="20"/>
        <end position="179"/>
    </location>
</feature>
<proteinExistence type="predicted"/>
<evidence type="ECO:0000313" key="2">
    <source>
        <dbReference type="EMBL" id="GHD56811.1"/>
    </source>
</evidence>
<reference evidence="3" key="1">
    <citation type="journal article" date="2019" name="Int. J. Syst. Evol. Microbiol.">
        <title>The Global Catalogue of Microorganisms (GCM) 10K type strain sequencing project: providing services to taxonomists for standard genome sequencing and annotation.</title>
        <authorList>
            <consortium name="The Broad Institute Genomics Platform"/>
            <consortium name="The Broad Institute Genome Sequencing Center for Infectious Disease"/>
            <person name="Wu L."/>
            <person name="Ma J."/>
        </authorList>
    </citation>
    <scope>NUCLEOTIDE SEQUENCE [LARGE SCALE GENOMIC DNA]</scope>
    <source>
        <strain evidence="3">KCTC 23701</strain>
    </source>
</reference>
<comment type="caution">
    <text evidence="2">The sequence shown here is derived from an EMBL/GenBank/DDBJ whole genome shotgun (WGS) entry which is preliminary data.</text>
</comment>
<dbReference type="EMBL" id="BMYO01000001">
    <property type="protein sequence ID" value="GHD56811.1"/>
    <property type="molecule type" value="Genomic_DNA"/>
</dbReference>
<keyword evidence="1" id="KW-0732">Signal</keyword>
<evidence type="ECO:0000256" key="1">
    <source>
        <dbReference type="SAM" id="SignalP"/>
    </source>
</evidence>
<evidence type="ECO:0000313" key="3">
    <source>
        <dbReference type="Proteomes" id="UP000604737"/>
    </source>
</evidence>